<dbReference type="AlphaFoldDB" id="A0A2D4KJF8"/>
<name>A0A2D4KJF8_9SAUR</name>
<evidence type="ECO:0000313" key="1">
    <source>
        <dbReference type="EMBL" id="LAB08818.1"/>
    </source>
</evidence>
<reference evidence="1" key="2">
    <citation type="submission" date="2017-11" db="EMBL/GenBank/DDBJ databases">
        <title>Coralsnake Venomics: Analyses of Venom Gland Transcriptomes and Proteomes of Six Brazilian Taxa.</title>
        <authorList>
            <person name="Aird S.D."/>
            <person name="Jorge da Silva N."/>
            <person name="Qiu L."/>
            <person name="Villar-Briones A."/>
            <person name="Aparecida-Saddi V."/>
            <person name="Campos-Telles M.P."/>
            <person name="Grau M."/>
            <person name="Mikheyev A.S."/>
        </authorList>
    </citation>
    <scope>NUCLEOTIDE SEQUENCE</scope>
    <source>
        <tissue evidence="1">Venom_gland</tissue>
    </source>
</reference>
<sequence length="117" mass="12904">MVPLHQYQLTATLGAKCHILTQCHLTVPAGLFAKLHFQKVCVTTNAAVGPKQNINEWELDSLIIIPSVLLLKGGGEAIYVLVQNQGPVYTARLRTYWLLVLQLHSCKDKVNTHSATS</sequence>
<reference evidence="1" key="1">
    <citation type="submission" date="2017-07" db="EMBL/GenBank/DDBJ databases">
        <authorList>
            <person name="Mikheyev A."/>
            <person name="Grau M."/>
        </authorList>
    </citation>
    <scope>NUCLEOTIDE SEQUENCE</scope>
    <source>
        <tissue evidence="1">Venom_gland</tissue>
    </source>
</reference>
<protein>
    <submittedName>
        <fullName evidence="1">Uncharacterized protein</fullName>
    </submittedName>
</protein>
<proteinExistence type="predicted"/>
<accession>A0A2D4KJF8</accession>
<organism evidence="1">
    <name type="scientific">Micrurus paraensis</name>
    <dbReference type="NCBI Taxonomy" id="1970185"/>
    <lineage>
        <taxon>Eukaryota</taxon>
        <taxon>Metazoa</taxon>
        <taxon>Chordata</taxon>
        <taxon>Craniata</taxon>
        <taxon>Vertebrata</taxon>
        <taxon>Euteleostomi</taxon>
        <taxon>Lepidosauria</taxon>
        <taxon>Squamata</taxon>
        <taxon>Bifurcata</taxon>
        <taxon>Unidentata</taxon>
        <taxon>Episquamata</taxon>
        <taxon>Toxicofera</taxon>
        <taxon>Serpentes</taxon>
        <taxon>Colubroidea</taxon>
        <taxon>Elapidae</taxon>
        <taxon>Elapinae</taxon>
        <taxon>Micrurus</taxon>
    </lineage>
</organism>
<dbReference type="EMBL" id="IACL01073602">
    <property type="protein sequence ID" value="LAB08818.1"/>
    <property type="molecule type" value="Transcribed_RNA"/>
</dbReference>